<evidence type="ECO:0000256" key="1">
    <source>
        <dbReference type="SAM" id="MobiDB-lite"/>
    </source>
</evidence>
<evidence type="ECO:0000313" key="2">
    <source>
        <dbReference type="EMBL" id="KAF9695615.1"/>
    </source>
</evidence>
<dbReference type="AlphaFoldDB" id="A0A8H7J2Z1"/>
<dbReference type="Proteomes" id="UP000651452">
    <property type="component" value="Unassembled WGS sequence"/>
</dbReference>
<protein>
    <submittedName>
        <fullName evidence="2">Uncharacterized protein</fullName>
    </submittedName>
</protein>
<comment type="caution">
    <text evidence="2">The sequence shown here is derived from an EMBL/GenBank/DDBJ whole genome shotgun (WGS) entry which is preliminary data.</text>
</comment>
<reference evidence="2" key="1">
    <citation type="submission" date="2018-12" db="EMBL/GenBank/DDBJ databases">
        <authorList>
            <person name="Syme R.A."/>
            <person name="Farfan-Caceres L."/>
            <person name="Lichtenzveig J."/>
        </authorList>
    </citation>
    <scope>NUCLEOTIDE SEQUENCE</scope>
    <source>
        <strain evidence="2">Al4</strain>
    </source>
</reference>
<organism evidence="2 3">
    <name type="scientific">Ascochyta lentis</name>
    <dbReference type="NCBI Taxonomy" id="205686"/>
    <lineage>
        <taxon>Eukaryota</taxon>
        <taxon>Fungi</taxon>
        <taxon>Dikarya</taxon>
        <taxon>Ascomycota</taxon>
        <taxon>Pezizomycotina</taxon>
        <taxon>Dothideomycetes</taxon>
        <taxon>Pleosporomycetidae</taxon>
        <taxon>Pleosporales</taxon>
        <taxon>Pleosporineae</taxon>
        <taxon>Didymellaceae</taxon>
        <taxon>Ascochyta</taxon>
    </lineage>
</organism>
<proteinExistence type="predicted"/>
<reference evidence="2" key="2">
    <citation type="submission" date="2020-09" db="EMBL/GenBank/DDBJ databases">
        <title>Reference genome assembly for Australian Ascochyta lentis isolate Al4.</title>
        <authorList>
            <person name="Lee R.C."/>
            <person name="Farfan-Caceres L.M."/>
            <person name="Debler J.W."/>
            <person name="Williams A.H."/>
            <person name="Henares B.M."/>
        </authorList>
    </citation>
    <scope>NUCLEOTIDE SEQUENCE</scope>
    <source>
        <strain evidence="2">Al4</strain>
    </source>
</reference>
<feature type="compositionally biased region" description="Basic residues" evidence="1">
    <location>
        <begin position="30"/>
        <end position="39"/>
    </location>
</feature>
<dbReference type="EMBL" id="RZGK01000011">
    <property type="protein sequence ID" value="KAF9695615.1"/>
    <property type="molecule type" value="Genomic_DNA"/>
</dbReference>
<accession>A0A8H7J2Z1</accession>
<sequence>MPAAATNNPKKRGWPPKYASAEEKKAANTQRRRAQRRGKAAGTQAVLSQQHQVRGLEQATFFVLPSAPLAPGGPSALGGLLNIAPTRLEGLVPDDSNDIGEYLPPLSRFGSPSLGPTPTEPDDVLDLPIANGDTPISAGQSVEAGVDGITTIDDETEALYADESIITDNMAIESEVDEVEEVGELANRLTD</sequence>
<evidence type="ECO:0000313" key="3">
    <source>
        <dbReference type="Proteomes" id="UP000651452"/>
    </source>
</evidence>
<feature type="region of interest" description="Disordered" evidence="1">
    <location>
        <begin position="1"/>
        <end position="48"/>
    </location>
</feature>
<name>A0A8H7J2Z1_9PLEO</name>
<keyword evidence="3" id="KW-1185">Reference proteome</keyword>
<gene>
    <name evidence="2" type="ORF">EKO04_006301</name>
</gene>